<accession>A0A9D4KSJ7</accession>
<proteinExistence type="predicted"/>
<organism evidence="1 2">
    <name type="scientific">Dreissena polymorpha</name>
    <name type="common">Zebra mussel</name>
    <name type="synonym">Mytilus polymorpha</name>
    <dbReference type="NCBI Taxonomy" id="45954"/>
    <lineage>
        <taxon>Eukaryota</taxon>
        <taxon>Metazoa</taxon>
        <taxon>Spiralia</taxon>
        <taxon>Lophotrochozoa</taxon>
        <taxon>Mollusca</taxon>
        <taxon>Bivalvia</taxon>
        <taxon>Autobranchia</taxon>
        <taxon>Heteroconchia</taxon>
        <taxon>Euheterodonta</taxon>
        <taxon>Imparidentia</taxon>
        <taxon>Neoheterodontei</taxon>
        <taxon>Myida</taxon>
        <taxon>Dreissenoidea</taxon>
        <taxon>Dreissenidae</taxon>
        <taxon>Dreissena</taxon>
    </lineage>
</organism>
<comment type="caution">
    <text evidence="1">The sequence shown here is derived from an EMBL/GenBank/DDBJ whole genome shotgun (WGS) entry which is preliminary data.</text>
</comment>
<evidence type="ECO:0000313" key="1">
    <source>
        <dbReference type="EMBL" id="KAH3844938.1"/>
    </source>
</evidence>
<name>A0A9D4KSJ7_DREPO</name>
<dbReference type="EMBL" id="JAIWYP010000003">
    <property type="protein sequence ID" value="KAH3844938.1"/>
    <property type="molecule type" value="Genomic_DNA"/>
</dbReference>
<dbReference type="AlphaFoldDB" id="A0A9D4KSJ7"/>
<gene>
    <name evidence="1" type="ORF">DPMN_087204</name>
</gene>
<sequence>MRYFDETKELFWTGKRSLGGQFIRFMRGFAHQGCVSEGKCQKGVFDPSESQINCVVPCDSVLAEFTQPYVVDVLQDQIHPGILKSNIEMSSKAMPDTSHIVMIDGKKIIPNSADLYLLDKEEAKNITNRRPL</sequence>
<reference evidence="1" key="2">
    <citation type="submission" date="2020-11" db="EMBL/GenBank/DDBJ databases">
        <authorList>
            <person name="McCartney M.A."/>
            <person name="Auch B."/>
            <person name="Kono T."/>
            <person name="Mallez S."/>
            <person name="Becker A."/>
            <person name="Gohl D.M."/>
            <person name="Silverstein K.A.T."/>
            <person name="Koren S."/>
            <person name="Bechman K.B."/>
            <person name="Herman A."/>
            <person name="Abrahante J.E."/>
            <person name="Garbe J."/>
        </authorList>
    </citation>
    <scope>NUCLEOTIDE SEQUENCE</scope>
    <source>
        <strain evidence="1">Duluth1</strain>
        <tissue evidence="1">Whole animal</tissue>
    </source>
</reference>
<keyword evidence="2" id="KW-1185">Reference proteome</keyword>
<protein>
    <submittedName>
        <fullName evidence="1">Uncharacterized protein</fullName>
    </submittedName>
</protein>
<evidence type="ECO:0000313" key="2">
    <source>
        <dbReference type="Proteomes" id="UP000828390"/>
    </source>
</evidence>
<reference evidence="1" key="1">
    <citation type="journal article" date="2019" name="bioRxiv">
        <title>The Genome of the Zebra Mussel, Dreissena polymorpha: A Resource for Invasive Species Research.</title>
        <authorList>
            <person name="McCartney M.A."/>
            <person name="Auch B."/>
            <person name="Kono T."/>
            <person name="Mallez S."/>
            <person name="Zhang Y."/>
            <person name="Obille A."/>
            <person name="Becker A."/>
            <person name="Abrahante J.E."/>
            <person name="Garbe J."/>
            <person name="Badalamenti J.P."/>
            <person name="Herman A."/>
            <person name="Mangelson H."/>
            <person name="Liachko I."/>
            <person name="Sullivan S."/>
            <person name="Sone E.D."/>
            <person name="Koren S."/>
            <person name="Silverstein K.A.T."/>
            <person name="Beckman K.B."/>
            <person name="Gohl D.M."/>
        </authorList>
    </citation>
    <scope>NUCLEOTIDE SEQUENCE</scope>
    <source>
        <strain evidence="1">Duluth1</strain>
        <tissue evidence="1">Whole animal</tissue>
    </source>
</reference>
<dbReference type="Proteomes" id="UP000828390">
    <property type="component" value="Unassembled WGS sequence"/>
</dbReference>